<dbReference type="Proteomes" id="UP001197626">
    <property type="component" value="Chromosome"/>
</dbReference>
<organism evidence="2 3">
    <name type="scientific">Staphylococcus ratti</name>
    <dbReference type="NCBI Taxonomy" id="2892440"/>
    <lineage>
        <taxon>Bacteria</taxon>
        <taxon>Bacillati</taxon>
        <taxon>Bacillota</taxon>
        <taxon>Bacilli</taxon>
        <taxon>Bacillales</taxon>
        <taxon>Staphylococcaceae</taxon>
        <taxon>Staphylococcus</taxon>
    </lineage>
</organism>
<keyword evidence="3" id="KW-1185">Reference proteome</keyword>
<name>A0ABY3P9X3_9STAP</name>
<sequence length="125" mass="13706">MAKSVGNFNPNLGTVEIVPEVISVIASIAVSEIDGVRGMFTDVRNQTLEKLGRKSLSKGIKVEILENEIYLNVYCSLKYGTKISETALKIQEAIHSAIKNMTALTPKQINVHITHLEMSGNGQHK</sequence>
<dbReference type="PANTHER" id="PTHR34297:SF1">
    <property type="entry name" value="ASP23_GLS24 FAMILY ENVELOPE STRESS RESPONSE PROTEIN"/>
    <property type="match status" value="1"/>
</dbReference>
<accession>A0ABY3P9X3</accession>
<dbReference type="EMBL" id="CP086654">
    <property type="protein sequence ID" value="UEX89102.1"/>
    <property type="molecule type" value="Genomic_DNA"/>
</dbReference>
<evidence type="ECO:0000313" key="2">
    <source>
        <dbReference type="EMBL" id="UEX89102.1"/>
    </source>
</evidence>
<gene>
    <name evidence="2" type="ORF">LN051_05820</name>
</gene>
<evidence type="ECO:0000313" key="3">
    <source>
        <dbReference type="Proteomes" id="UP001197626"/>
    </source>
</evidence>
<dbReference type="InterPro" id="IPR005531">
    <property type="entry name" value="Asp23"/>
</dbReference>
<evidence type="ECO:0000256" key="1">
    <source>
        <dbReference type="ARBA" id="ARBA00005721"/>
    </source>
</evidence>
<dbReference type="PANTHER" id="PTHR34297">
    <property type="entry name" value="HYPOTHETICAL CYTOSOLIC PROTEIN-RELATED"/>
    <property type="match status" value="1"/>
</dbReference>
<comment type="similarity">
    <text evidence="1">Belongs to the asp23 family.</text>
</comment>
<reference evidence="2 3" key="1">
    <citation type="journal article" date="2022" name="Pathogens">
        <title>Staphylococcus ratti sp. nov. Isolated from a Lab Rat.</title>
        <authorList>
            <person name="Kovarovic V."/>
            <person name="Sedlacek I."/>
            <person name="Petras P."/>
            <person name="Kralova S."/>
            <person name="Maslanova I."/>
            <person name="Svec P."/>
            <person name="Neumann-Schaal M."/>
            <person name="Botka T."/>
            <person name="Gelbicova T."/>
            <person name="Stankova E."/>
            <person name="Doskar J."/>
            <person name="Pantucek R."/>
        </authorList>
    </citation>
    <scope>NUCLEOTIDE SEQUENCE [LARGE SCALE GENOMIC DNA]</scope>
    <source>
        <strain evidence="2 3">CCM 9025</strain>
    </source>
</reference>
<dbReference type="Pfam" id="PF03780">
    <property type="entry name" value="Asp23"/>
    <property type="match status" value="1"/>
</dbReference>
<dbReference type="RefSeq" id="WP_229291606.1">
    <property type="nucleotide sequence ID" value="NZ_CP086654.1"/>
</dbReference>
<protein>
    <submittedName>
        <fullName evidence="2">Asp23/Gls24 family envelope stress response protein</fullName>
    </submittedName>
</protein>
<proteinExistence type="inferred from homology"/>